<protein>
    <recommendedName>
        <fullName evidence="4">Probable tRNA pseudouridine synthase D</fullName>
        <ecNumber evidence="4">5.4.99.27</ecNumber>
    </recommendedName>
    <alternativeName>
        <fullName evidence="4">tRNA pseudouridine(13) synthase</fullName>
    </alternativeName>
    <alternativeName>
        <fullName evidence="4">tRNA pseudouridylate synthase D</fullName>
    </alternativeName>
    <alternativeName>
        <fullName evidence="4">tRNA-uridine isomerase D</fullName>
    </alternativeName>
</protein>
<dbReference type="Gene3D" id="3.30.70.3160">
    <property type="match status" value="1"/>
</dbReference>
<keyword evidence="2 4" id="KW-0819">tRNA processing</keyword>
<dbReference type="PANTHER" id="PTHR13326:SF21">
    <property type="entry name" value="PSEUDOURIDYLATE SYNTHASE PUS7L"/>
    <property type="match status" value="1"/>
</dbReference>
<dbReference type="GeneID" id="11971621"/>
<reference evidence="6 7" key="1">
    <citation type="journal article" date="2012" name="J. Bacteriol.">
        <title>Complete genome sequence of a thermophilic methanogen, Methanocella conradii HZ254, isolated from Chinese rice field soil.</title>
        <authorList>
            <person name="Lu Z."/>
            <person name="Lu Y."/>
        </authorList>
    </citation>
    <scope>NUCLEOTIDE SEQUENCE [LARGE SCALE GENOMIC DNA]</scope>
    <source>
        <strain evidence="7">DSM 24694 / JCM 17849 / CGMCC 1.5162 / HZ254</strain>
    </source>
</reference>
<dbReference type="GO" id="GO:0160150">
    <property type="term" value="F:tRNA pseudouridine(13) synthase activity"/>
    <property type="evidence" value="ECO:0007669"/>
    <property type="project" value="UniProtKB-EC"/>
</dbReference>
<gene>
    <name evidence="4 6" type="primary">truD</name>
    <name evidence="6" type="ordered locus">Mtc_1489</name>
</gene>
<dbReference type="Gene3D" id="3.30.2350.20">
    <property type="entry name" value="TruD, catalytic domain"/>
    <property type="match status" value="1"/>
</dbReference>
<dbReference type="EMBL" id="CP003243">
    <property type="protein sequence ID" value="AFD00241.1"/>
    <property type="molecule type" value="Genomic_DNA"/>
</dbReference>
<dbReference type="InterPro" id="IPR001656">
    <property type="entry name" value="PsdUridine_synth_TruD"/>
</dbReference>
<dbReference type="PROSITE" id="PS50984">
    <property type="entry name" value="TRUD"/>
    <property type="match status" value="1"/>
</dbReference>
<dbReference type="Pfam" id="PF01142">
    <property type="entry name" value="TruD"/>
    <property type="match status" value="1"/>
</dbReference>
<dbReference type="STRING" id="1041930.Mtc_1489"/>
<comment type="catalytic activity">
    <reaction evidence="4">
        <text>uridine(13) in tRNA = pseudouridine(13) in tRNA</text>
        <dbReference type="Rhea" id="RHEA:42540"/>
        <dbReference type="Rhea" id="RHEA-COMP:10105"/>
        <dbReference type="Rhea" id="RHEA-COMP:10106"/>
        <dbReference type="ChEBI" id="CHEBI:65314"/>
        <dbReference type="ChEBI" id="CHEBI:65315"/>
        <dbReference type="EC" id="5.4.99.27"/>
    </reaction>
</comment>
<dbReference type="GO" id="GO:0031119">
    <property type="term" value="P:tRNA pseudouridine synthesis"/>
    <property type="evidence" value="ECO:0007669"/>
    <property type="project" value="UniProtKB-UniRule"/>
</dbReference>
<dbReference type="InterPro" id="IPR020119">
    <property type="entry name" value="PsdUridine_synth_TruD_CS"/>
</dbReference>
<proteinExistence type="inferred from homology"/>
<evidence type="ECO:0000256" key="1">
    <source>
        <dbReference type="ARBA" id="ARBA00007953"/>
    </source>
</evidence>
<dbReference type="InterPro" id="IPR011760">
    <property type="entry name" value="PsdUridine_synth_TruD_insert"/>
</dbReference>
<dbReference type="SUPFAM" id="SSF55120">
    <property type="entry name" value="Pseudouridine synthase"/>
    <property type="match status" value="1"/>
</dbReference>
<evidence type="ECO:0000256" key="4">
    <source>
        <dbReference type="HAMAP-Rule" id="MF_01082"/>
    </source>
</evidence>
<organism evidence="6 7">
    <name type="scientific">Methanocella conradii (strain DSM 24694 / JCM 17849 / CGMCC 1.5162 / HZ254)</name>
    <dbReference type="NCBI Taxonomy" id="1041930"/>
    <lineage>
        <taxon>Archaea</taxon>
        <taxon>Methanobacteriati</taxon>
        <taxon>Methanobacteriota</taxon>
        <taxon>Stenosarchaea group</taxon>
        <taxon>Methanomicrobia</taxon>
        <taxon>Methanocellales</taxon>
        <taxon>Methanocellaceae</taxon>
        <taxon>Methanocella</taxon>
    </lineage>
</organism>
<dbReference type="InterPro" id="IPR042214">
    <property type="entry name" value="TruD_catalytic"/>
</dbReference>
<dbReference type="HAMAP" id="MF_01082">
    <property type="entry name" value="TruD"/>
    <property type="match status" value="1"/>
</dbReference>
<dbReference type="PROSITE" id="PS01268">
    <property type="entry name" value="UPF0024"/>
    <property type="match status" value="1"/>
</dbReference>
<dbReference type="Gene3D" id="1.10.1510.30">
    <property type="match status" value="1"/>
</dbReference>
<accession>H8I607</accession>
<dbReference type="eggNOG" id="arCOG04252">
    <property type="taxonomic scope" value="Archaea"/>
</dbReference>
<comment type="function">
    <text evidence="4">Could be responsible for synthesis of pseudouridine from uracil-13 in transfer RNAs.</text>
</comment>
<dbReference type="EC" id="5.4.99.27" evidence="4"/>
<evidence type="ECO:0000313" key="6">
    <source>
        <dbReference type="EMBL" id="AFD00241.1"/>
    </source>
</evidence>
<dbReference type="FunFam" id="3.30.70.3160:FF:000001">
    <property type="entry name" value="Probable tRNA pseudouridine synthase D"/>
    <property type="match status" value="1"/>
</dbReference>
<evidence type="ECO:0000256" key="3">
    <source>
        <dbReference type="ARBA" id="ARBA00023235"/>
    </source>
</evidence>
<comment type="similarity">
    <text evidence="1 4">Belongs to the pseudouridine synthase TruD family.</text>
</comment>
<dbReference type="AlphaFoldDB" id="H8I607"/>
<dbReference type="GO" id="GO:0003723">
    <property type="term" value="F:RNA binding"/>
    <property type="evidence" value="ECO:0007669"/>
    <property type="project" value="InterPro"/>
</dbReference>
<evidence type="ECO:0000256" key="2">
    <source>
        <dbReference type="ARBA" id="ARBA00022694"/>
    </source>
</evidence>
<dbReference type="InterPro" id="IPR020103">
    <property type="entry name" value="PsdUridine_synth_cat_dom_sf"/>
</dbReference>
<dbReference type="NCBIfam" id="TIGR00094">
    <property type="entry name" value="tRNA_TruD_broad"/>
    <property type="match status" value="1"/>
</dbReference>
<dbReference type="PANTHER" id="PTHR13326">
    <property type="entry name" value="TRNA PSEUDOURIDINE SYNTHASE D"/>
    <property type="match status" value="1"/>
</dbReference>
<dbReference type="KEGG" id="mez:Mtc_1489"/>
<keyword evidence="3 4" id="KW-0413">Isomerase</keyword>
<dbReference type="Proteomes" id="UP000005233">
    <property type="component" value="Chromosome"/>
</dbReference>
<keyword evidence="7" id="KW-1185">Reference proteome</keyword>
<evidence type="ECO:0000259" key="5">
    <source>
        <dbReference type="PROSITE" id="PS50984"/>
    </source>
</evidence>
<feature type="domain" description="TRUD" evidence="5">
    <location>
        <begin position="180"/>
        <end position="405"/>
    </location>
</feature>
<dbReference type="PIRSF" id="PIRSF037016">
    <property type="entry name" value="Pseudouridin_synth_euk_prd"/>
    <property type="match status" value="1"/>
</dbReference>
<feature type="active site" description="Nucleophile" evidence="4">
    <location>
        <position position="101"/>
    </location>
</feature>
<evidence type="ECO:0000313" key="7">
    <source>
        <dbReference type="Proteomes" id="UP000005233"/>
    </source>
</evidence>
<dbReference type="RefSeq" id="WP_014406072.1">
    <property type="nucleotide sequence ID" value="NC_017034.1"/>
</dbReference>
<name>H8I607_METCZ</name>
<sequence length="446" mass="49846">MPGLQDLRRQVSMARKTPFELEMLMGIEAYMTDEEGIGGDLRIEPADFKVSEISDFKVGQSGEYLIVRLTKENWETHHLIRDLSRQLGISEERIGIAGTKDKRAVTSQLISIRGISEEQLARVDLPRVRLEPIGRANRDIGLGDLRGNEFDINIKNIVLDKEGLSMRVKAIDESIARAGGVPNFFGYQRFGIVRPVTHLVGKKLVQGDVEGAAMAYIAASFPGEMEENRKARDLVFKTKDFKEGLKLYPLNLRYERAMMHYLVEHPGDYAGAFRALSPRLLKLFVHAYQSYLFNRLLSRRMLDGISLVEPVEGDVICFADGRGVADVSKLEVVTGRNLADVRFLIKRHRAFVTLPLIGKDTALDGGITGEEERRILEEEGITPADFAIAAMPDLASSGSRREAMLGVKPNIAVYDGVANVKFFLPKGSYATTVLREYMKSSPEHMD</sequence>
<dbReference type="HOGENOM" id="CLU_005281_4_1_2"/>